<dbReference type="RefSeq" id="WP_094015361.1">
    <property type="nucleotide sequence ID" value="NZ_NMQW01000017.1"/>
</dbReference>
<dbReference type="EMBL" id="NMQW01000017">
    <property type="protein sequence ID" value="OXM86212.1"/>
    <property type="molecule type" value="Genomic_DNA"/>
</dbReference>
<keyword evidence="1 4" id="KW-0808">Transferase</keyword>
<dbReference type="PANTHER" id="PTHR43800:SF1">
    <property type="entry name" value="PEPTIDYL-LYSINE N-ACETYLTRANSFERASE YJAB"/>
    <property type="match status" value="1"/>
</dbReference>
<accession>A0A229US41</accession>
<dbReference type="SUPFAM" id="SSF55729">
    <property type="entry name" value="Acyl-CoA N-acyltransferases (Nat)"/>
    <property type="match status" value="1"/>
</dbReference>
<dbReference type="PROSITE" id="PS51186">
    <property type="entry name" value="GNAT"/>
    <property type="match status" value="1"/>
</dbReference>
<protein>
    <submittedName>
        <fullName evidence="4">GNAT family N-acetyltransferase</fullName>
    </submittedName>
</protein>
<evidence type="ECO:0000256" key="1">
    <source>
        <dbReference type="ARBA" id="ARBA00022679"/>
    </source>
</evidence>
<proteinExistence type="predicted"/>
<dbReference type="AlphaFoldDB" id="A0A229US41"/>
<evidence type="ECO:0000313" key="5">
    <source>
        <dbReference type="Proteomes" id="UP000215509"/>
    </source>
</evidence>
<reference evidence="4 5" key="1">
    <citation type="submission" date="2017-07" db="EMBL/GenBank/DDBJ databases">
        <title>Genome sequencing and assembly of Paenibacillus rigui.</title>
        <authorList>
            <person name="Mayilraj S."/>
        </authorList>
    </citation>
    <scope>NUCLEOTIDE SEQUENCE [LARGE SCALE GENOMIC DNA]</scope>
    <source>
        <strain evidence="4 5">JCM 16352</strain>
    </source>
</reference>
<organism evidence="4 5">
    <name type="scientific">Paenibacillus rigui</name>
    <dbReference type="NCBI Taxonomy" id="554312"/>
    <lineage>
        <taxon>Bacteria</taxon>
        <taxon>Bacillati</taxon>
        <taxon>Bacillota</taxon>
        <taxon>Bacilli</taxon>
        <taxon>Bacillales</taxon>
        <taxon>Paenibacillaceae</taxon>
        <taxon>Paenibacillus</taxon>
    </lineage>
</organism>
<feature type="domain" description="N-acetyltransferase" evidence="3">
    <location>
        <begin position="3"/>
        <end position="159"/>
    </location>
</feature>
<gene>
    <name evidence="4" type="ORF">CF651_13465</name>
</gene>
<comment type="caution">
    <text evidence="4">The sequence shown here is derived from an EMBL/GenBank/DDBJ whole genome shotgun (WGS) entry which is preliminary data.</text>
</comment>
<sequence length="173" mass="19668">MSEVYRRAVPEDSEKVLKVILGAYKSIRELGIEFHAVHADIEMIRNNVIQNNCYVLEQNGAIVATISHKPLQEVTPYPFLYWFAVDPLVSSKGVGSKLLRYVEEAILRDALQASAVTLATSRKHPWLLPMYERKGYKPFYERALGKDDQLVFLTKILVPDAIPEQVSIPVQNQ</sequence>
<keyword evidence="5" id="KW-1185">Reference proteome</keyword>
<dbReference type="OrthoDB" id="8116329at2"/>
<dbReference type="InterPro" id="IPR016181">
    <property type="entry name" value="Acyl_CoA_acyltransferase"/>
</dbReference>
<dbReference type="InterPro" id="IPR000182">
    <property type="entry name" value="GNAT_dom"/>
</dbReference>
<evidence type="ECO:0000259" key="3">
    <source>
        <dbReference type="PROSITE" id="PS51186"/>
    </source>
</evidence>
<name>A0A229US41_9BACL</name>
<dbReference type="CDD" id="cd04301">
    <property type="entry name" value="NAT_SF"/>
    <property type="match status" value="1"/>
</dbReference>
<dbReference type="PANTHER" id="PTHR43800">
    <property type="entry name" value="PEPTIDYL-LYSINE N-ACETYLTRANSFERASE YJAB"/>
    <property type="match status" value="1"/>
</dbReference>
<dbReference type="Pfam" id="PF13508">
    <property type="entry name" value="Acetyltransf_7"/>
    <property type="match status" value="1"/>
</dbReference>
<dbReference type="Proteomes" id="UP000215509">
    <property type="component" value="Unassembled WGS sequence"/>
</dbReference>
<evidence type="ECO:0000256" key="2">
    <source>
        <dbReference type="ARBA" id="ARBA00023315"/>
    </source>
</evidence>
<evidence type="ECO:0000313" key="4">
    <source>
        <dbReference type="EMBL" id="OXM86212.1"/>
    </source>
</evidence>
<dbReference type="GO" id="GO:0016747">
    <property type="term" value="F:acyltransferase activity, transferring groups other than amino-acyl groups"/>
    <property type="evidence" value="ECO:0007669"/>
    <property type="project" value="InterPro"/>
</dbReference>
<keyword evidence="2" id="KW-0012">Acyltransferase</keyword>
<dbReference type="Gene3D" id="3.40.630.30">
    <property type="match status" value="1"/>
</dbReference>